<organism evidence="12 13">
    <name type="scientific">Sphingobacterium yanglingense</name>
    <dbReference type="NCBI Taxonomy" id="1437280"/>
    <lineage>
        <taxon>Bacteria</taxon>
        <taxon>Pseudomonadati</taxon>
        <taxon>Bacteroidota</taxon>
        <taxon>Sphingobacteriia</taxon>
        <taxon>Sphingobacteriales</taxon>
        <taxon>Sphingobacteriaceae</taxon>
        <taxon>Sphingobacterium</taxon>
    </lineage>
</organism>
<comment type="subunit">
    <text evidence="11">This enzyme consists of two polypeptide chains, which are synthesized in precursor form from a single polypeptide.</text>
</comment>
<dbReference type="InterPro" id="IPR000101">
    <property type="entry name" value="GGT_peptidase"/>
</dbReference>
<evidence type="ECO:0000256" key="6">
    <source>
        <dbReference type="ARBA" id="ARBA00023145"/>
    </source>
</evidence>
<evidence type="ECO:0000256" key="11">
    <source>
        <dbReference type="RuleBase" id="RU368036"/>
    </source>
</evidence>
<dbReference type="InterPro" id="IPR029055">
    <property type="entry name" value="Ntn_hydrolases_N"/>
</dbReference>
<gene>
    <name evidence="12" type="ORF">CLV99_3934</name>
</gene>
<dbReference type="InterPro" id="IPR043138">
    <property type="entry name" value="GGT_lsub"/>
</dbReference>
<comment type="catalytic activity">
    <reaction evidence="1 11">
        <text>an S-substituted glutathione + H2O = an S-substituted L-cysteinylglycine + L-glutamate</text>
        <dbReference type="Rhea" id="RHEA:59468"/>
        <dbReference type="ChEBI" id="CHEBI:15377"/>
        <dbReference type="ChEBI" id="CHEBI:29985"/>
        <dbReference type="ChEBI" id="CHEBI:90779"/>
        <dbReference type="ChEBI" id="CHEBI:143103"/>
        <dbReference type="EC" id="3.4.19.13"/>
    </reaction>
</comment>
<dbReference type="EC" id="3.4.19.13" evidence="11"/>
<feature type="binding site" evidence="10">
    <location>
        <position position="100"/>
    </location>
    <ligand>
        <name>L-glutamate</name>
        <dbReference type="ChEBI" id="CHEBI:29985"/>
    </ligand>
</feature>
<keyword evidence="11" id="KW-0317">Glutathione biosynthesis</keyword>
<dbReference type="Pfam" id="PF01019">
    <property type="entry name" value="G_glu_transpept"/>
    <property type="match status" value="1"/>
</dbReference>
<dbReference type="GO" id="GO:0103068">
    <property type="term" value="F:leukotriene C4 gamma-glutamyl transferase activity"/>
    <property type="evidence" value="ECO:0007669"/>
    <property type="project" value="UniProtKB-EC"/>
</dbReference>
<dbReference type="PROSITE" id="PS51257">
    <property type="entry name" value="PROKAR_LIPOPROTEIN"/>
    <property type="match status" value="1"/>
</dbReference>
<dbReference type="Gene3D" id="3.60.20.40">
    <property type="match status" value="1"/>
</dbReference>
<comment type="similarity">
    <text evidence="3 11">Belongs to the gamma-glutamyltransferase family.</text>
</comment>
<keyword evidence="13" id="KW-1185">Reference proteome</keyword>
<evidence type="ECO:0000256" key="5">
    <source>
        <dbReference type="ARBA" id="ARBA00022801"/>
    </source>
</evidence>
<name>A0A4R6WC58_9SPHI</name>
<dbReference type="GO" id="GO:0006751">
    <property type="term" value="P:glutathione catabolic process"/>
    <property type="evidence" value="ECO:0007669"/>
    <property type="project" value="UniProtKB-UniRule"/>
</dbReference>
<evidence type="ECO:0000256" key="1">
    <source>
        <dbReference type="ARBA" id="ARBA00001049"/>
    </source>
</evidence>
<dbReference type="EC" id="2.3.2.2" evidence="11"/>
<feature type="binding site" evidence="10">
    <location>
        <position position="468"/>
    </location>
    <ligand>
        <name>L-glutamate</name>
        <dbReference type="ChEBI" id="CHEBI:29985"/>
    </ligand>
</feature>
<dbReference type="InterPro" id="IPR051792">
    <property type="entry name" value="GGT_bact"/>
</dbReference>
<comment type="catalytic activity">
    <reaction evidence="2 11">
        <text>glutathione + H2O = L-cysteinylglycine + L-glutamate</text>
        <dbReference type="Rhea" id="RHEA:28807"/>
        <dbReference type="ChEBI" id="CHEBI:15377"/>
        <dbReference type="ChEBI" id="CHEBI:29985"/>
        <dbReference type="ChEBI" id="CHEBI:57925"/>
        <dbReference type="ChEBI" id="CHEBI:61694"/>
        <dbReference type="EC" id="3.4.19.13"/>
    </reaction>
</comment>
<dbReference type="PRINTS" id="PR01210">
    <property type="entry name" value="GGTRANSPTASE"/>
</dbReference>
<keyword evidence="7 11" id="KW-0012">Acyltransferase</keyword>
<feature type="binding site" evidence="10">
    <location>
        <begin position="393"/>
        <end position="395"/>
    </location>
    <ligand>
        <name>L-glutamate</name>
        <dbReference type="ChEBI" id="CHEBI:29985"/>
    </ligand>
</feature>
<evidence type="ECO:0000256" key="3">
    <source>
        <dbReference type="ARBA" id="ARBA00009381"/>
    </source>
</evidence>
<dbReference type="EMBL" id="SNYV01000017">
    <property type="protein sequence ID" value="TDQ75334.1"/>
    <property type="molecule type" value="Genomic_DNA"/>
</dbReference>
<keyword evidence="6 11" id="KW-0865">Zymogen</keyword>
<evidence type="ECO:0000256" key="9">
    <source>
        <dbReference type="PIRSR" id="PIRSR600101-1"/>
    </source>
</evidence>
<dbReference type="AlphaFoldDB" id="A0A4R6WC58"/>
<dbReference type="NCBIfam" id="TIGR00066">
    <property type="entry name" value="g_glut_trans"/>
    <property type="match status" value="1"/>
</dbReference>
<evidence type="ECO:0000256" key="4">
    <source>
        <dbReference type="ARBA" id="ARBA00022679"/>
    </source>
</evidence>
<evidence type="ECO:0000313" key="12">
    <source>
        <dbReference type="EMBL" id="TDQ75334.1"/>
    </source>
</evidence>
<comment type="caution">
    <text evidence="12">The sequence shown here is derived from an EMBL/GenBank/DDBJ whole genome shotgun (WGS) entry which is preliminary data.</text>
</comment>
<reference evidence="12 13" key="1">
    <citation type="submission" date="2019-03" db="EMBL/GenBank/DDBJ databases">
        <title>Genomic Encyclopedia of Archaeal and Bacterial Type Strains, Phase II (KMG-II): from individual species to whole genera.</title>
        <authorList>
            <person name="Goeker M."/>
        </authorList>
    </citation>
    <scope>NUCLEOTIDE SEQUENCE [LARGE SCALE GENOMIC DNA]</scope>
    <source>
        <strain evidence="12 13">DSM 28353</strain>
    </source>
</reference>
<comment type="pathway">
    <text evidence="11">Sulfur metabolism; glutathione metabolism.</text>
</comment>
<dbReference type="Proteomes" id="UP000295292">
    <property type="component" value="Unassembled WGS sequence"/>
</dbReference>
<keyword evidence="5 11" id="KW-0378">Hydrolase</keyword>
<proteinExistence type="inferred from homology"/>
<keyword evidence="4 11" id="KW-0808">Transferase</keyword>
<feature type="binding site" evidence="10">
    <location>
        <position position="417"/>
    </location>
    <ligand>
        <name>L-glutamate</name>
        <dbReference type="ChEBI" id="CHEBI:29985"/>
    </ligand>
</feature>
<dbReference type="PANTHER" id="PTHR43199">
    <property type="entry name" value="GLUTATHIONE HYDROLASE"/>
    <property type="match status" value="1"/>
</dbReference>
<comment type="PTM">
    <text evidence="11">Cleaved by autocatalysis into a large and a small subunit.</text>
</comment>
<dbReference type="InterPro" id="IPR043137">
    <property type="entry name" value="GGT_ssub_C"/>
</dbReference>
<sequence>MIKHLWLFVVVSYTMVGCSTPQRTHNQDTQTFKNGAVVTAHPLASAVGVEILQKGGNAIDAAIAVQFTLAVVYPNAGNIGGGGFMVYRDKNGEVAALDFREKAPANASRDMYLDKDNNPIVDLSLYGQLAAGVPGSVAGMDEAYKKQGSLPWKELLAPAIRLAKEGFPITAQQAGEFNRYKERFQRHNQQGAAIIKETEWKEGDLFVQVQLAETIERIAQHGRDGFYKGPTADYIVAEMKRGNGIISYNDLEDYQAIWRTPIVGYYKNNKIISMPPPSSGGIALLALLQSVENYPLKQWGFQSDSTVRAIVEAERRVYADRATHLGDPDYYKVPVAELTDATFNKNRMARVSLAKATDSEQIKASIFPGYESEETTHFSIVDKDGNAVSLTTTINGSYGSCVWVDGAGFLLNNEMDDFSVKPGSPNMYGLLGGKANAIEPGKRMLSAMTPTIVEKDGKLRMVVGTPGGSTIITSVLQTILNVLEFDMTAQESVSAARFHHQWKPDYIDVEEQAIDTKTRASLEQDGYKINKRGAIGRVENIVVLPNGHLQTGADPRGDDKAMGY</sequence>
<evidence type="ECO:0000313" key="13">
    <source>
        <dbReference type="Proteomes" id="UP000295292"/>
    </source>
</evidence>
<evidence type="ECO:0000256" key="7">
    <source>
        <dbReference type="ARBA" id="ARBA00023315"/>
    </source>
</evidence>
<dbReference type="SUPFAM" id="SSF56235">
    <property type="entry name" value="N-terminal nucleophile aminohydrolases (Ntn hydrolases)"/>
    <property type="match status" value="1"/>
</dbReference>
<dbReference type="GO" id="GO:0036374">
    <property type="term" value="F:glutathione hydrolase activity"/>
    <property type="evidence" value="ECO:0007669"/>
    <property type="project" value="UniProtKB-UniRule"/>
</dbReference>
<evidence type="ECO:0000256" key="10">
    <source>
        <dbReference type="PIRSR" id="PIRSR600101-2"/>
    </source>
</evidence>
<evidence type="ECO:0000256" key="8">
    <source>
        <dbReference type="ARBA" id="ARBA00047417"/>
    </source>
</evidence>
<comment type="catalytic activity">
    <reaction evidence="8 11">
        <text>an N-terminal (5-L-glutamyl)-[peptide] + an alpha-amino acid = 5-L-glutamyl amino acid + an N-terminal L-alpha-aminoacyl-[peptide]</text>
        <dbReference type="Rhea" id="RHEA:23904"/>
        <dbReference type="Rhea" id="RHEA-COMP:9780"/>
        <dbReference type="Rhea" id="RHEA-COMP:9795"/>
        <dbReference type="ChEBI" id="CHEBI:77644"/>
        <dbReference type="ChEBI" id="CHEBI:78597"/>
        <dbReference type="ChEBI" id="CHEBI:78599"/>
        <dbReference type="ChEBI" id="CHEBI:78608"/>
        <dbReference type="EC" id="2.3.2.2"/>
    </reaction>
</comment>
<dbReference type="PANTHER" id="PTHR43199:SF1">
    <property type="entry name" value="GLUTATHIONE HYDROLASE PROENZYME"/>
    <property type="match status" value="1"/>
</dbReference>
<feature type="active site" description="Nucleophile" evidence="9">
    <location>
        <position position="375"/>
    </location>
</feature>
<dbReference type="GO" id="GO:0006750">
    <property type="term" value="P:glutathione biosynthetic process"/>
    <property type="evidence" value="ECO:0007669"/>
    <property type="project" value="UniProtKB-KW"/>
</dbReference>
<evidence type="ECO:0000256" key="2">
    <source>
        <dbReference type="ARBA" id="ARBA00001089"/>
    </source>
</evidence>
<dbReference type="Gene3D" id="1.10.246.130">
    <property type="match status" value="1"/>
</dbReference>
<accession>A0A4R6WC58</accession>
<dbReference type="InterPro" id="IPR055262">
    <property type="entry name" value="GGT_CS"/>
</dbReference>
<dbReference type="UniPathway" id="UPA00204"/>
<dbReference type="PROSITE" id="PS00462">
    <property type="entry name" value="G_GLU_TRANSPEPTIDASE"/>
    <property type="match status" value="1"/>
</dbReference>
<protein>
    <recommendedName>
        <fullName evidence="11">Glutathione hydrolase proenzyme</fullName>
        <ecNumber evidence="11">2.3.2.2</ecNumber>
        <ecNumber evidence="11">3.4.19.13</ecNumber>
    </recommendedName>
    <component>
        <recommendedName>
            <fullName evidence="11">Glutathione hydrolase large chain</fullName>
        </recommendedName>
    </component>
    <component>
        <recommendedName>
            <fullName evidence="11">Glutathione hydrolase small chain</fullName>
        </recommendedName>
    </component>
</protein>